<dbReference type="Pfam" id="PF18082">
    <property type="entry name" value="NAT_N"/>
    <property type="match status" value="1"/>
</dbReference>
<dbReference type="EMBL" id="QPJJ01000015">
    <property type="protein sequence ID" value="RCW63945.1"/>
    <property type="molecule type" value="Genomic_DNA"/>
</dbReference>
<dbReference type="AlphaFoldDB" id="A0A368X802"/>
<protein>
    <recommendedName>
        <fullName evidence="5">GNAT-like C-terminal domain-containing protein</fullName>
    </recommendedName>
</protein>
<sequence length="271" mass="32010">MQINELCHLLEMPKEVHEQVVTIENVLDFNRINNEITQMNNPNTWEKEREELTAFLAPDEKGLKILTCQLHAVCHTYEKYRDMGISDEVFIQTMKFFSRFLYTYKKTHGEYKYVWAWWAVRQISMQEFRIGELEYEMMTKDDKKVINIHIPSDVNLTSSNLKKSYLDAREFFEKFFPEYANVEMICGSWLLAPALKSLLLEGSRILEFQKSFVVTGKEDNTQGILDWVYGRRDLPFENLPEETSLQRKLKKYLLDGGKVDWTNGTLVSNPF</sequence>
<evidence type="ECO:0000259" key="2">
    <source>
        <dbReference type="Pfam" id="PF18164"/>
    </source>
</evidence>
<gene>
    <name evidence="3" type="ORF">DFR57_11570</name>
</gene>
<name>A0A368X802_9BACI</name>
<dbReference type="Pfam" id="PF18164">
    <property type="entry name" value="GNAT_C"/>
    <property type="match status" value="1"/>
</dbReference>
<keyword evidence="4" id="KW-1185">Reference proteome</keyword>
<feature type="domain" description="N-acyltransferase N-terminal" evidence="1">
    <location>
        <begin position="1"/>
        <end position="125"/>
    </location>
</feature>
<dbReference type="Proteomes" id="UP000252585">
    <property type="component" value="Unassembled WGS sequence"/>
</dbReference>
<dbReference type="OrthoDB" id="2139859at2"/>
<dbReference type="InterPro" id="IPR041644">
    <property type="entry name" value="GNAT_C"/>
</dbReference>
<evidence type="ECO:0000313" key="4">
    <source>
        <dbReference type="Proteomes" id="UP000252585"/>
    </source>
</evidence>
<evidence type="ECO:0008006" key="5">
    <source>
        <dbReference type="Google" id="ProtNLM"/>
    </source>
</evidence>
<proteinExistence type="predicted"/>
<reference evidence="3 4" key="1">
    <citation type="submission" date="2018-07" db="EMBL/GenBank/DDBJ databases">
        <title>Genomic Encyclopedia of Type Strains, Phase IV (KMG-IV): sequencing the most valuable type-strain genomes for metagenomic binning, comparative biology and taxonomic classification.</title>
        <authorList>
            <person name="Goeker M."/>
        </authorList>
    </citation>
    <scope>NUCLEOTIDE SEQUENCE [LARGE SCALE GENOMIC DNA]</scope>
    <source>
        <strain evidence="3 4">DSM 27696</strain>
    </source>
</reference>
<dbReference type="InterPro" id="IPR041273">
    <property type="entry name" value="NAT_N"/>
</dbReference>
<evidence type="ECO:0000259" key="1">
    <source>
        <dbReference type="Pfam" id="PF18082"/>
    </source>
</evidence>
<organism evidence="3 4">
    <name type="scientific">Saliterribacillus persicus</name>
    <dbReference type="NCBI Taxonomy" id="930114"/>
    <lineage>
        <taxon>Bacteria</taxon>
        <taxon>Bacillati</taxon>
        <taxon>Bacillota</taxon>
        <taxon>Bacilli</taxon>
        <taxon>Bacillales</taxon>
        <taxon>Bacillaceae</taxon>
        <taxon>Saliterribacillus</taxon>
    </lineage>
</organism>
<feature type="domain" description="GNAT-like C-terminal" evidence="2">
    <location>
        <begin position="128"/>
        <end position="266"/>
    </location>
</feature>
<dbReference type="Gene3D" id="3.40.630.120">
    <property type="match status" value="1"/>
</dbReference>
<dbReference type="RefSeq" id="WP_114354079.1">
    <property type="nucleotide sequence ID" value="NZ_QPJJ01000015.1"/>
</dbReference>
<evidence type="ECO:0000313" key="3">
    <source>
        <dbReference type="EMBL" id="RCW63945.1"/>
    </source>
</evidence>
<accession>A0A368X802</accession>
<comment type="caution">
    <text evidence="3">The sequence shown here is derived from an EMBL/GenBank/DDBJ whole genome shotgun (WGS) entry which is preliminary data.</text>
</comment>